<dbReference type="Gene3D" id="2.10.109.10">
    <property type="entry name" value="Umud Fragment, subunit A"/>
    <property type="match status" value="1"/>
</dbReference>
<evidence type="ECO:0000256" key="2">
    <source>
        <dbReference type="ARBA" id="ARBA00004401"/>
    </source>
</evidence>
<keyword evidence="6" id="KW-0812">Transmembrane</keyword>
<dbReference type="NCBIfam" id="TIGR02227">
    <property type="entry name" value="sigpep_I_bact"/>
    <property type="match status" value="1"/>
</dbReference>
<gene>
    <name evidence="8" type="primary">lepB</name>
    <name evidence="8" type="ORF">OCV63_02085</name>
</gene>
<dbReference type="PROSITE" id="PS00760">
    <property type="entry name" value="SPASE_I_2"/>
    <property type="match status" value="1"/>
</dbReference>
<dbReference type="InterPro" id="IPR019757">
    <property type="entry name" value="Pept_S26A_signal_pept_1_Lys-AS"/>
</dbReference>
<dbReference type="EC" id="3.4.21.89" evidence="4 6"/>
<dbReference type="RefSeq" id="WP_158361769.1">
    <property type="nucleotide sequence ID" value="NZ_JAOQKC010000002.1"/>
</dbReference>
<evidence type="ECO:0000256" key="4">
    <source>
        <dbReference type="ARBA" id="ARBA00013208"/>
    </source>
</evidence>
<protein>
    <recommendedName>
        <fullName evidence="4 6">Signal peptidase I</fullName>
        <ecNumber evidence="4 6">3.4.21.89</ecNumber>
    </recommendedName>
</protein>
<dbReference type="InterPro" id="IPR036286">
    <property type="entry name" value="LexA/Signal_pep-like_sf"/>
</dbReference>
<evidence type="ECO:0000256" key="3">
    <source>
        <dbReference type="ARBA" id="ARBA00009370"/>
    </source>
</evidence>
<keyword evidence="5 6" id="KW-0378">Hydrolase</keyword>
<sequence>MKRSSKKVGLFCITELVLVFLITHFLILPGTYIPSASMEPTINSGSIGIMVKGILAGEYERRDIVVFIEPDTRSRLFCKRVIGLPGDTVAIISGKVYINGVELSEPYIGEAGTDVYGPYEVPEDCYFMLGDNRENSYDARFWENTFVSKKDIKGKVAVIWYDKKFCWKEL</sequence>
<comment type="caution">
    <text evidence="8">The sequence shown here is derived from an EMBL/GenBank/DDBJ whole genome shotgun (WGS) entry which is preliminary data.</text>
</comment>
<reference evidence="8 9" key="1">
    <citation type="journal article" date="2021" name="ISME Commun">
        <title>Automated analysis of genomic sequences facilitates high-throughput and comprehensive description of bacteria.</title>
        <authorList>
            <person name="Hitch T.C.A."/>
        </authorList>
    </citation>
    <scope>NUCLEOTIDE SEQUENCE [LARGE SCALE GENOMIC DNA]</scope>
    <source>
        <strain evidence="8 9">Sanger_04</strain>
    </source>
</reference>
<dbReference type="Pfam" id="PF10502">
    <property type="entry name" value="Peptidase_S26"/>
    <property type="match status" value="1"/>
</dbReference>
<dbReference type="PANTHER" id="PTHR43390">
    <property type="entry name" value="SIGNAL PEPTIDASE I"/>
    <property type="match status" value="1"/>
</dbReference>
<dbReference type="PRINTS" id="PR00727">
    <property type="entry name" value="LEADERPTASE"/>
</dbReference>
<keyword evidence="6" id="KW-1133">Transmembrane helix</keyword>
<evidence type="ECO:0000256" key="5">
    <source>
        <dbReference type="ARBA" id="ARBA00022801"/>
    </source>
</evidence>
<dbReference type="CDD" id="cd06530">
    <property type="entry name" value="S26_SPase_I"/>
    <property type="match status" value="1"/>
</dbReference>
<proteinExistence type="inferred from homology"/>
<keyword evidence="9" id="KW-1185">Reference proteome</keyword>
<feature type="domain" description="Peptidase S26" evidence="7">
    <location>
        <begin position="7"/>
        <end position="161"/>
    </location>
</feature>
<keyword evidence="6" id="KW-0645">Protease</keyword>
<comment type="similarity">
    <text evidence="3 6">Belongs to the peptidase S26 family.</text>
</comment>
<feature type="transmembrane region" description="Helical" evidence="6">
    <location>
        <begin position="12"/>
        <end position="33"/>
    </location>
</feature>
<name>A0ABT2RTN6_9FIRM</name>
<organism evidence="8 9">
    <name type="scientific">Laedolimicola ammoniilytica</name>
    <dbReference type="NCBI Taxonomy" id="2981771"/>
    <lineage>
        <taxon>Bacteria</taxon>
        <taxon>Bacillati</taxon>
        <taxon>Bacillota</taxon>
        <taxon>Clostridia</taxon>
        <taxon>Lachnospirales</taxon>
        <taxon>Lachnospiraceae</taxon>
        <taxon>Laedolimicola</taxon>
    </lineage>
</organism>
<evidence type="ECO:0000313" key="8">
    <source>
        <dbReference type="EMBL" id="MCU6695687.1"/>
    </source>
</evidence>
<evidence type="ECO:0000256" key="6">
    <source>
        <dbReference type="RuleBase" id="RU362042"/>
    </source>
</evidence>
<accession>A0ABT2RTN6</accession>
<keyword evidence="6" id="KW-0472">Membrane</keyword>
<evidence type="ECO:0000256" key="1">
    <source>
        <dbReference type="ARBA" id="ARBA00000677"/>
    </source>
</evidence>
<dbReference type="SUPFAM" id="SSF51306">
    <property type="entry name" value="LexA/Signal peptidase"/>
    <property type="match status" value="1"/>
</dbReference>
<evidence type="ECO:0000313" key="9">
    <source>
        <dbReference type="Proteomes" id="UP001652461"/>
    </source>
</evidence>
<dbReference type="InterPro" id="IPR019533">
    <property type="entry name" value="Peptidase_S26"/>
</dbReference>
<evidence type="ECO:0000259" key="7">
    <source>
        <dbReference type="Pfam" id="PF10502"/>
    </source>
</evidence>
<dbReference type="InterPro" id="IPR000223">
    <property type="entry name" value="Pept_S26A_signal_pept_1"/>
</dbReference>
<comment type="catalytic activity">
    <reaction evidence="1 6">
        <text>Cleavage of hydrophobic, N-terminal signal or leader sequences from secreted and periplasmic proteins.</text>
        <dbReference type="EC" id="3.4.21.89"/>
    </reaction>
</comment>
<dbReference type="GO" id="GO:0009003">
    <property type="term" value="F:signal peptidase activity"/>
    <property type="evidence" value="ECO:0007669"/>
    <property type="project" value="UniProtKB-EC"/>
</dbReference>
<dbReference type="PANTHER" id="PTHR43390:SF1">
    <property type="entry name" value="CHLOROPLAST PROCESSING PEPTIDASE"/>
    <property type="match status" value="1"/>
</dbReference>
<dbReference type="Proteomes" id="UP001652461">
    <property type="component" value="Unassembled WGS sequence"/>
</dbReference>
<comment type="subcellular location">
    <subcellularLocation>
        <location evidence="2">Cell membrane</location>
        <topology evidence="2">Single-pass type II membrane protein</topology>
    </subcellularLocation>
    <subcellularLocation>
        <location evidence="6">Membrane</location>
        <topology evidence="6">Single-pass type II membrane protein</topology>
    </subcellularLocation>
</comment>
<dbReference type="EMBL" id="JAOQKC010000002">
    <property type="protein sequence ID" value="MCU6695687.1"/>
    <property type="molecule type" value="Genomic_DNA"/>
</dbReference>